<dbReference type="AlphaFoldDB" id="A0A3B7MRR5"/>
<accession>A0A3B7MRR5</accession>
<protein>
    <submittedName>
        <fullName evidence="2">DinB family protein</fullName>
    </submittedName>
</protein>
<evidence type="ECO:0000313" key="3">
    <source>
        <dbReference type="Proteomes" id="UP000263900"/>
    </source>
</evidence>
<evidence type="ECO:0000259" key="1">
    <source>
        <dbReference type="Pfam" id="PF12867"/>
    </source>
</evidence>
<reference evidence="2 3" key="1">
    <citation type="submission" date="2018-09" db="EMBL/GenBank/DDBJ databases">
        <title>Genome sequencing of strain 6GH32-13.</title>
        <authorList>
            <person name="Weon H.-Y."/>
            <person name="Heo J."/>
            <person name="Kwon S.-W."/>
        </authorList>
    </citation>
    <scope>NUCLEOTIDE SEQUENCE [LARGE SCALE GENOMIC DNA]</scope>
    <source>
        <strain evidence="2 3">5GH32-13</strain>
    </source>
</reference>
<dbReference type="KEGG" id="pseg:D3H65_19600"/>
<sequence length="202" mass="22948">MKNMQSGQLLDQLESDTKQIILTLHYLLQEDPGILLQQPASGKWSVAQVIEHLNSYGRYYLPLMQQGLNDNTFAANASFTPGWLGNYFTKSMLPKENGQIANKMQSPKDHRPSPDVDSLTVLNEFMAQEKLLLDLLQQARSNDLNKIRIPISIAKFIKLKLGDTFRFLIAHHQRHFVQVANTLEAVRGNHGYTFPAPDFTAR</sequence>
<dbReference type="OrthoDB" id="1524454at2"/>
<organism evidence="2 3">
    <name type="scientific">Paraflavitalea soli</name>
    <dbReference type="NCBI Taxonomy" id="2315862"/>
    <lineage>
        <taxon>Bacteria</taxon>
        <taxon>Pseudomonadati</taxon>
        <taxon>Bacteroidota</taxon>
        <taxon>Chitinophagia</taxon>
        <taxon>Chitinophagales</taxon>
        <taxon>Chitinophagaceae</taxon>
        <taxon>Paraflavitalea</taxon>
    </lineage>
</organism>
<dbReference type="SUPFAM" id="SSF109854">
    <property type="entry name" value="DinB/YfiT-like putative metalloenzymes"/>
    <property type="match status" value="1"/>
</dbReference>
<dbReference type="Proteomes" id="UP000263900">
    <property type="component" value="Chromosome"/>
</dbReference>
<dbReference type="RefSeq" id="WP_119051932.1">
    <property type="nucleotide sequence ID" value="NZ_CP032157.1"/>
</dbReference>
<feature type="domain" description="DinB-like" evidence="1">
    <location>
        <begin position="31"/>
        <end position="178"/>
    </location>
</feature>
<evidence type="ECO:0000313" key="2">
    <source>
        <dbReference type="EMBL" id="AXY76053.1"/>
    </source>
</evidence>
<dbReference type="InterPro" id="IPR024775">
    <property type="entry name" value="DinB-like"/>
</dbReference>
<dbReference type="Gene3D" id="1.20.120.450">
    <property type="entry name" value="dinb family like domain"/>
    <property type="match status" value="1"/>
</dbReference>
<proteinExistence type="predicted"/>
<keyword evidence="3" id="KW-1185">Reference proteome</keyword>
<dbReference type="InterPro" id="IPR034660">
    <property type="entry name" value="DinB/YfiT-like"/>
</dbReference>
<name>A0A3B7MRR5_9BACT</name>
<gene>
    <name evidence="2" type="ORF">D3H65_19600</name>
</gene>
<dbReference type="EMBL" id="CP032157">
    <property type="protein sequence ID" value="AXY76053.1"/>
    <property type="molecule type" value="Genomic_DNA"/>
</dbReference>
<dbReference type="Pfam" id="PF12867">
    <property type="entry name" value="DinB_2"/>
    <property type="match status" value="1"/>
</dbReference>